<keyword evidence="1" id="KW-0812">Transmembrane</keyword>
<evidence type="ECO:0000313" key="3">
    <source>
        <dbReference type="Proteomes" id="UP000320776"/>
    </source>
</evidence>
<keyword evidence="1" id="KW-1133">Transmembrane helix</keyword>
<dbReference type="KEGG" id="sted:SPTER_17280"/>
<keyword evidence="3" id="KW-1185">Reference proteome</keyword>
<organism evidence="2 3">
    <name type="scientific">Sporomusa termitida</name>
    <dbReference type="NCBI Taxonomy" id="2377"/>
    <lineage>
        <taxon>Bacteria</taxon>
        <taxon>Bacillati</taxon>
        <taxon>Bacillota</taxon>
        <taxon>Negativicutes</taxon>
        <taxon>Selenomonadales</taxon>
        <taxon>Sporomusaceae</taxon>
        <taxon>Sporomusa</taxon>
    </lineage>
</organism>
<proteinExistence type="predicted"/>
<reference evidence="2 3" key="1">
    <citation type="submission" date="2019-02" db="EMBL/GenBank/DDBJ databases">
        <title>Closed genome of Sporomusa termitida DSM 4440.</title>
        <authorList>
            <person name="Poehlein A."/>
            <person name="Daniel R."/>
        </authorList>
    </citation>
    <scope>NUCLEOTIDE SEQUENCE [LARGE SCALE GENOMIC DNA]</scope>
    <source>
        <strain evidence="2 3">DSM 4440</strain>
    </source>
</reference>
<feature type="transmembrane region" description="Helical" evidence="1">
    <location>
        <begin position="21"/>
        <end position="42"/>
    </location>
</feature>
<dbReference type="AlphaFoldDB" id="A0A517DSS4"/>
<dbReference type="EMBL" id="CP036259">
    <property type="protein sequence ID" value="QDR80405.1"/>
    <property type="molecule type" value="Genomic_DNA"/>
</dbReference>
<keyword evidence="1" id="KW-0472">Membrane</keyword>
<protein>
    <submittedName>
        <fullName evidence="2">Uncharacterized protein</fullName>
    </submittedName>
</protein>
<sequence>MSNYHPFITSRVQVWKADLSAIFHYRLLRLLIIVIFFLFILQQLQVVGIISDPIFQSLCTAIIVLSVITGRDWQKNARHYRNMAIVIALELSRNYLELHIARSALVNYQVNFKTDNWTTLQYELAKYMPASEYQSLYYLYAEMLPELQDTRNLLNYNSRLDMAISTLEQLYTFLESELRGHNLPPLKRSLHIINQHKLAH</sequence>
<evidence type="ECO:0000256" key="1">
    <source>
        <dbReference type="SAM" id="Phobius"/>
    </source>
</evidence>
<evidence type="ECO:0000313" key="2">
    <source>
        <dbReference type="EMBL" id="QDR80405.1"/>
    </source>
</evidence>
<dbReference type="Proteomes" id="UP000320776">
    <property type="component" value="Chromosome"/>
</dbReference>
<gene>
    <name evidence="2" type="ORF">SPTER_17280</name>
</gene>
<accession>A0A517DSS4</accession>
<name>A0A517DSS4_9FIRM</name>
<feature type="transmembrane region" description="Helical" evidence="1">
    <location>
        <begin position="54"/>
        <end position="73"/>
    </location>
</feature>